<accession>A0ABM3WHP1</accession>
<keyword evidence="3" id="KW-1185">Reference proteome</keyword>
<dbReference type="RefSeq" id="XP_060036085.1">
    <property type="nucleotide sequence ID" value="XM_060180102.1"/>
</dbReference>
<protein>
    <recommendedName>
        <fullName evidence="2">Cilia- and flagella-associated protein HOATZ</fullName>
    </recommendedName>
</protein>
<reference evidence="4" key="1">
    <citation type="submission" date="2025-08" db="UniProtKB">
        <authorList>
            <consortium name="RefSeq"/>
        </authorList>
    </citation>
    <scope>IDENTIFICATION</scope>
</reference>
<dbReference type="GeneID" id="132535007"/>
<dbReference type="PANTHER" id="PTHR47231:SF1">
    <property type="entry name" value="CILIA- AND FLAGELLA-ASSOCIATED PROTEIN HOATZ"/>
    <property type="match status" value="1"/>
</dbReference>
<organism evidence="3 4">
    <name type="scientific">Erinaceus europaeus</name>
    <name type="common">Western European hedgehog</name>
    <dbReference type="NCBI Taxonomy" id="9365"/>
    <lineage>
        <taxon>Eukaryota</taxon>
        <taxon>Metazoa</taxon>
        <taxon>Chordata</taxon>
        <taxon>Craniata</taxon>
        <taxon>Vertebrata</taxon>
        <taxon>Euteleostomi</taxon>
        <taxon>Mammalia</taxon>
        <taxon>Eutheria</taxon>
        <taxon>Laurasiatheria</taxon>
        <taxon>Eulipotyphla</taxon>
        <taxon>Erinaceidae</taxon>
        <taxon>Erinaceinae</taxon>
        <taxon>Erinaceus</taxon>
    </lineage>
</organism>
<dbReference type="InterPro" id="IPR040681">
    <property type="entry name" value="HOATZ-like"/>
</dbReference>
<comment type="similarity">
    <text evidence="1">Belongs to the HOATZ family.</text>
</comment>
<evidence type="ECO:0000256" key="2">
    <source>
        <dbReference type="ARBA" id="ARBA00023657"/>
    </source>
</evidence>
<dbReference type="Pfam" id="PF17664">
    <property type="entry name" value="HOATZ-like"/>
    <property type="match status" value="1"/>
</dbReference>
<evidence type="ECO:0000313" key="4">
    <source>
        <dbReference type="RefSeq" id="XP_060036085.1"/>
    </source>
</evidence>
<dbReference type="Proteomes" id="UP001652624">
    <property type="component" value="Chromosome 20"/>
</dbReference>
<proteinExistence type="inferred from homology"/>
<keyword evidence="4" id="KW-0969">Cilium</keyword>
<name>A0ABM3WHP1_ERIEU</name>
<sequence>METSPNEQFSSSQESFETCYSGLLVFTGSSDLDSSLAKQFWMAASLYPPNESQLALTRGSSQRLPVAGTSKCNEVEKAYYQQFFVDEEKSAEIVKIQEDEEKEKYLQKAKRRDEILQLLRKQREERILKELISLPYKPKAKVHKVKKVVPESDKEDKEEVKALK</sequence>
<evidence type="ECO:0000313" key="3">
    <source>
        <dbReference type="Proteomes" id="UP001652624"/>
    </source>
</evidence>
<keyword evidence="4" id="KW-0966">Cell projection</keyword>
<gene>
    <name evidence="4" type="primary">HOATZ</name>
</gene>
<keyword evidence="4" id="KW-0282">Flagellum</keyword>
<dbReference type="PANTHER" id="PTHR47231">
    <property type="entry name" value="UPF0722 PROTEIN C11ORF88"/>
    <property type="match status" value="1"/>
</dbReference>
<evidence type="ECO:0000256" key="1">
    <source>
        <dbReference type="ARBA" id="ARBA00023451"/>
    </source>
</evidence>